<keyword evidence="2" id="KW-1185">Reference proteome</keyword>
<organism evidence="1 2">
    <name type="scientific">Porites lobata</name>
    <dbReference type="NCBI Taxonomy" id="104759"/>
    <lineage>
        <taxon>Eukaryota</taxon>
        <taxon>Metazoa</taxon>
        <taxon>Cnidaria</taxon>
        <taxon>Anthozoa</taxon>
        <taxon>Hexacorallia</taxon>
        <taxon>Scleractinia</taxon>
        <taxon>Fungiina</taxon>
        <taxon>Poritidae</taxon>
        <taxon>Porites</taxon>
    </lineage>
</organism>
<dbReference type="Proteomes" id="UP001159405">
    <property type="component" value="Unassembled WGS sequence"/>
</dbReference>
<evidence type="ECO:0000313" key="2">
    <source>
        <dbReference type="Proteomes" id="UP001159405"/>
    </source>
</evidence>
<accession>A0ABN8QRA0</accession>
<sequence length="174" mass="20786">MNDICLCIDLDGFRLEDDFIVREMGRCDKSCLHMGFHHYSHNRKWSTLSKKEQRTVIYVRDMVTGLTFKQDRIGLQASLAKDVFALWERFKTPKQCVVVYKGGTLEKKLLIQLQIPYVNLEDFGCPKFEYLPDYYFHFRYFHFSVHCGCHLNSRFHCSMAECHGFMRWFNKNTQ</sequence>
<gene>
    <name evidence="1" type="ORF">PLOB_00008668</name>
</gene>
<proteinExistence type="predicted"/>
<protein>
    <submittedName>
        <fullName evidence="1">Uncharacterized protein</fullName>
    </submittedName>
</protein>
<name>A0ABN8QRA0_9CNID</name>
<reference evidence="1 2" key="1">
    <citation type="submission" date="2022-05" db="EMBL/GenBank/DDBJ databases">
        <authorList>
            <consortium name="Genoscope - CEA"/>
            <person name="William W."/>
        </authorList>
    </citation>
    <scope>NUCLEOTIDE SEQUENCE [LARGE SCALE GENOMIC DNA]</scope>
</reference>
<comment type="caution">
    <text evidence="1">The sequence shown here is derived from an EMBL/GenBank/DDBJ whole genome shotgun (WGS) entry which is preliminary data.</text>
</comment>
<dbReference type="EMBL" id="CALNXK010000140">
    <property type="protein sequence ID" value="CAH3167412.1"/>
    <property type="molecule type" value="Genomic_DNA"/>
</dbReference>
<evidence type="ECO:0000313" key="1">
    <source>
        <dbReference type="EMBL" id="CAH3167412.1"/>
    </source>
</evidence>